<dbReference type="GO" id="GO:0007264">
    <property type="term" value="P:small GTPase-mediated signal transduction"/>
    <property type="evidence" value="ECO:0007669"/>
    <property type="project" value="TreeGrafter"/>
</dbReference>
<feature type="region of interest" description="Disordered" evidence="2">
    <location>
        <begin position="906"/>
        <end position="968"/>
    </location>
</feature>
<dbReference type="EMBL" id="LKCW01000076">
    <property type="protein sequence ID" value="KPM40770.1"/>
    <property type="molecule type" value="Genomic_DNA"/>
</dbReference>
<feature type="region of interest" description="Disordered" evidence="2">
    <location>
        <begin position="1029"/>
        <end position="1054"/>
    </location>
</feature>
<feature type="compositionally biased region" description="Basic residues" evidence="2">
    <location>
        <begin position="403"/>
        <end position="412"/>
    </location>
</feature>
<gene>
    <name evidence="4" type="ORF">AK830_g5774</name>
</gene>
<feature type="compositionally biased region" description="Polar residues" evidence="2">
    <location>
        <begin position="128"/>
        <end position="140"/>
    </location>
</feature>
<feature type="region of interest" description="Disordered" evidence="2">
    <location>
        <begin position="613"/>
        <end position="720"/>
    </location>
</feature>
<feature type="compositionally biased region" description="Basic and acidic residues" evidence="2">
    <location>
        <begin position="796"/>
        <end position="809"/>
    </location>
</feature>
<feature type="region of interest" description="Disordered" evidence="2">
    <location>
        <begin position="1183"/>
        <end position="1241"/>
    </location>
</feature>
<dbReference type="SUPFAM" id="SSF56954">
    <property type="entry name" value="Outer membrane efflux proteins (OEP)"/>
    <property type="match status" value="1"/>
</dbReference>
<dbReference type="GO" id="GO:0005737">
    <property type="term" value="C:cytoplasm"/>
    <property type="evidence" value="ECO:0007669"/>
    <property type="project" value="TreeGrafter"/>
</dbReference>
<feature type="coiled-coil region" evidence="1">
    <location>
        <begin position="1106"/>
        <end position="1162"/>
    </location>
</feature>
<dbReference type="STRING" id="78410.A0A0P7BID0"/>
<feature type="compositionally biased region" description="Polar residues" evidence="2">
    <location>
        <begin position="652"/>
        <end position="685"/>
    </location>
</feature>
<feature type="region of interest" description="Disordered" evidence="2">
    <location>
        <begin position="495"/>
        <end position="600"/>
    </location>
</feature>
<feature type="compositionally biased region" description="Basic and acidic residues" evidence="2">
    <location>
        <begin position="1226"/>
        <end position="1241"/>
    </location>
</feature>
<dbReference type="SMART" id="SM00324">
    <property type="entry name" value="RhoGAP"/>
    <property type="match status" value="1"/>
</dbReference>
<feature type="region of interest" description="Disordered" evidence="2">
    <location>
        <begin position="847"/>
        <end position="888"/>
    </location>
</feature>
<feature type="compositionally biased region" description="Basic residues" evidence="2">
    <location>
        <begin position="521"/>
        <end position="530"/>
    </location>
</feature>
<dbReference type="InterPro" id="IPR008936">
    <property type="entry name" value="Rho_GTPase_activation_prot"/>
</dbReference>
<name>A0A0P7BID0_9HYPO</name>
<feature type="compositionally biased region" description="Polar residues" evidence="2">
    <location>
        <begin position="1211"/>
        <end position="1223"/>
    </location>
</feature>
<evidence type="ECO:0000313" key="4">
    <source>
        <dbReference type="EMBL" id="KPM40770.1"/>
    </source>
</evidence>
<proteinExistence type="predicted"/>
<feature type="compositionally biased region" description="Polar residues" evidence="2">
    <location>
        <begin position="566"/>
        <end position="594"/>
    </location>
</feature>
<feature type="region of interest" description="Disordered" evidence="2">
    <location>
        <begin position="128"/>
        <end position="149"/>
    </location>
</feature>
<feature type="domain" description="Rho-GAP" evidence="3">
    <location>
        <begin position="182"/>
        <end position="445"/>
    </location>
</feature>
<feature type="compositionally biased region" description="Low complexity" evidence="2">
    <location>
        <begin position="851"/>
        <end position="871"/>
    </location>
</feature>
<evidence type="ECO:0000256" key="1">
    <source>
        <dbReference type="SAM" id="Coils"/>
    </source>
</evidence>
<dbReference type="InterPro" id="IPR000198">
    <property type="entry name" value="RhoGAP_dom"/>
</dbReference>
<dbReference type="Gene3D" id="1.10.555.10">
    <property type="entry name" value="Rho GTPase activation protein"/>
    <property type="match status" value="1"/>
</dbReference>
<dbReference type="CDD" id="cd00159">
    <property type="entry name" value="RhoGAP"/>
    <property type="match status" value="1"/>
</dbReference>
<feature type="region of interest" description="Disordered" evidence="2">
    <location>
        <begin position="745"/>
        <end position="809"/>
    </location>
</feature>
<comment type="caution">
    <text evidence="4">The sequence shown here is derived from an EMBL/GenBank/DDBJ whole genome shotgun (WGS) entry which is preliminary data.</text>
</comment>
<reference evidence="4 5" key="1">
    <citation type="submission" date="2015-09" db="EMBL/GenBank/DDBJ databases">
        <title>Draft genome of a European isolate of the apple canker pathogen Neonectria ditissima.</title>
        <authorList>
            <person name="Gomez-Cortecero A."/>
            <person name="Harrison R.J."/>
            <person name="Armitage A.D."/>
        </authorList>
    </citation>
    <scope>NUCLEOTIDE SEQUENCE [LARGE SCALE GENOMIC DNA]</scope>
    <source>
        <strain evidence="4 5">R09/05</strain>
    </source>
</reference>
<dbReference type="PANTHER" id="PTHR45808">
    <property type="entry name" value="RHO GTPASE-ACTIVATING PROTEIN 68F"/>
    <property type="match status" value="1"/>
</dbReference>
<feature type="region of interest" description="Disordered" evidence="2">
    <location>
        <begin position="391"/>
        <end position="420"/>
    </location>
</feature>
<dbReference type="GO" id="GO:0005096">
    <property type="term" value="F:GTPase activator activity"/>
    <property type="evidence" value="ECO:0007669"/>
    <property type="project" value="TreeGrafter"/>
</dbReference>
<feature type="compositionally biased region" description="Polar residues" evidence="2">
    <location>
        <begin position="763"/>
        <end position="780"/>
    </location>
</feature>
<dbReference type="PANTHER" id="PTHR45808:SF2">
    <property type="entry name" value="RHO GTPASE-ACTIVATING PROTEIN 68F"/>
    <property type="match status" value="1"/>
</dbReference>
<dbReference type="Proteomes" id="UP000050424">
    <property type="component" value="Unassembled WGS sequence"/>
</dbReference>
<organism evidence="4 5">
    <name type="scientific">Neonectria ditissima</name>
    <dbReference type="NCBI Taxonomy" id="78410"/>
    <lineage>
        <taxon>Eukaryota</taxon>
        <taxon>Fungi</taxon>
        <taxon>Dikarya</taxon>
        <taxon>Ascomycota</taxon>
        <taxon>Pezizomycotina</taxon>
        <taxon>Sordariomycetes</taxon>
        <taxon>Hypocreomycetidae</taxon>
        <taxon>Hypocreales</taxon>
        <taxon>Nectriaceae</taxon>
        <taxon>Neonectria</taxon>
    </lineage>
</organism>
<evidence type="ECO:0000259" key="3">
    <source>
        <dbReference type="PROSITE" id="PS50238"/>
    </source>
</evidence>
<accession>A0A0P7BID0</accession>
<feature type="compositionally biased region" description="Polar residues" evidence="2">
    <location>
        <begin position="27"/>
        <end position="46"/>
    </location>
</feature>
<protein>
    <recommendedName>
        <fullName evidence="3">Rho-GAP domain-containing protein</fullName>
    </recommendedName>
</protein>
<keyword evidence="5" id="KW-1185">Reference proteome</keyword>
<evidence type="ECO:0000313" key="5">
    <source>
        <dbReference type="Proteomes" id="UP000050424"/>
    </source>
</evidence>
<keyword evidence="1" id="KW-0175">Coiled coil</keyword>
<sequence length="1314" mass="144977">MDPSSLTDPPRRQSVATTIPSRRMLPSASSGSFSFPQTITVRNAPNQVPHMRSSRTWTTSSGERGLLSDTDELENRAAFVQEYNRLAKKHGVRVLVVEDFNLSQAVTGNGPDSPHSQKRGWFYRMLRSTSGQPTTDQRPQTLEGHRKRSVSDLAHNLAHPRRESPKTVDIQSMVRLSGKSVIYLPPEYAPSALVLPTCLRATAHYLAQNVATRGIFRIPGSVRVVNELFDYYCYTEKGGNDIASTVRCANLPMHMQLSVHDVASTFKRLLSVLPGGILGSLSIFDALVAIHSQLHGDPEFPRTKQTKVRARLIALAIATIESQFRRELICAVFGLLSLIGRVAEVAPREDDGGRPLPTGDLMGYSALGIVFGPLLLGNLLENYSTALPTPGSGLLHSPLSPPKPRRDRRKSKATGTRSATTPTLNKILVANDITEMLIVNWRDIVRQMKSLGMRYLREPSSLTSLRSDSLHQSTSEPFIIRKPADWDQGKVWLNQPRDEDEVNRSFHTGSPEPDAPNLGVRRQRPKKKKSSASNRLGARPSISVLSPTVEESPVDEEKFGTARPQPLTQSGVASNTNQISDFDSSLNDAHSSRVNGEGSWINLDRQEGLLQRDQSLDSNESHEHPDTLSTKKGRGNSRFGSPRVSIEDVPPRTSSKPRLQEGFTTWKQPLQYEEANSTAPNTEIQSIERRKAQRGRRAADEKHCKLHRNALRDDGLEGSKSSRAFSFTDQQDEKLAGIELQSNQGDLKEGAGTCHVTVIPYPGSSQRSSSLNTESQSSRDTTSHERRPPVQSSTRPIEKGKNTLTYDNKDTQHHGIVQIQDVASQGYICAAPIQFYAPMRVPPTLSGHAIQSDQVPSPSRSSVVEPSQRQSSDAKSPNKPPGRQSLSDVANKRGAVKAMAAMFEGEGPQLQELPNPDSKPRSRTQSLISHYSRASPEKSVQSLRSVSTRTHPSPRQPSTASQNQLGSRNASFDINQQVEAALSRNLSGSIHECIALREASPIVAEEQSGPLHDKPPVMLFRKPVPSRKPIPEAQRAKEASLQTPPSLGTMTPHQELPPIAQHLNRLRPSSSTSNIQHESEFFPSIPLSGSTPSSRPRSTTLLHAQIRSLQRQLDSRTEEAAMLRRQLEAQQNADVGTLSQQLREAKKEAQTWRERAEAAERRVKVFERFTARLRGLRGAAIAVDRQSDESSPTSDSTVHDGANGSRHDDGQTFSQNQQLTLSKTRQRSEAQESDTSGRTEDVGVITARIRKCLHGREGRTDRATDSPPVLPYFQDLLDGADDGKPQDARMRGPSQSAVEIWMAAQELFCLDDSQ</sequence>
<feature type="compositionally biased region" description="Polar residues" evidence="2">
    <location>
        <begin position="938"/>
        <end position="968"/>
    </location>
</feature>
<dbReference type="PROSITE" id="PS50238">
    <property type="entry name" value="RHOGAP"/>
    <property type="match status" value="1"/>
</dbReference>
<evidence type="ECO:0000256" key="2">
    <source>
        <dbReference type="SAM" id="MobiDB-lite"/>
    </source>
</evidence>
<feature type="region of interest" description="Disordered" evidence="2">
    <location>
        <begin position="1"/>
        <end position="69"/>
    </location>
</feature>
<dbReference type="SUPFAM" id="SSF48350">
    <property type="entry name" value="GTPase activation domain, GAP"/>
    <property type="match status" value="1"/>
</dbReference>
<dbReference type="OrthoDB" id="9994905at2759"/>
<feature type="compositionally biased region" description="Polar residues" evidence="2">
    <location>
        <begin position="1040"/>
        <end position="1052"/>
    </location>
</feature>
<dbReference type="Pfam" id="PF00620">
    <property type="entry name" value="RhoGAP"/>
    <property type="match status" value="1"/>
</dbReference>